<dbReference type="SUPFAM" id="SSF52777">
    <property type="entry name" value="CoA-dependent acyltransferases"/>
    <property type="match status" value="3"/>
</dbReference>
<feature type="region of interest" description="Disordered" evidence="4">
    <location>
        <begin position="1043"/>
        <end position="1062"/>
    </location>
</feature>
<dbReference type="InterPro" id="IPR009081">
    <property type="entry name" value="PP-bd_ACP"/>
</dbReference>
<dbReference type="Pfam" id="PF13193">
    <property type="entry name" value="AMP-binding_C"/>
    <property type="match status" value="1"/>
</dbReference>
<keyword evidence="3" id="KW-0436">Ligase</keyword>
<dbReference type="InterPro" id="IPR001242">
    <property type="entry name" value="Condensation_dom"/>
</dbReference>
<dbReference type="Gene3D" id="3.40.50.1820">
    <property type="entry name" value="alpha/beta hydrolase"/>
    <property type="match status" value="1"/>
</dbReference>
<dbReference type="PANTHER" id="PTHR45527">
    <property type="entry name" value="NONRIBOSOMAL PEPTIDE SYNTHETASE"/>
    <property type="match status" value="1"/>
</dbReference>
<name>A0ABY5VSC8_9ACTN</name>
<gene>
    <name evidence="6" type="ORF">Dfulv_33795</name>
</gene>
<proteinExistence type="predicted"/>
<dbReference type="InterPro" id="IPR036736">
    <property type="entry name" value="ACP-like_sf"/>
</dbReference>
<feature type="region of interest" description="Disordered" evidence="4">
    <location>
        <begin position="1"/>
        <end position="36"/>
    </location>
</feature>
<keyword evidence="7" id="KW-1185">Reference proteome</keyword>
<reference evidence="6" key="2">
    <citation type="submission" date="2022-09" db="EMBL/GenBank/DDBJ databases">
        <title>Biosynthetic gene clusters of Dactylosporangioum fulvum.</title>
        <authorList>
            <person name="Caradec T."/>
        </authorList>
    </citation>
    <scope>NUCLEOTIDE SEQUENCE</scope>
    <source>
        <strain evidence="6">NRRL B-16292</strain>
    </source>
</reference>
<feature type="domain" description="Carrier" evidence="5">
    <location>
        <begin position="743"/>
        <end position="818"/>
    </location>
</feature>
<dbReference type="Pfam" id="PF00668">
    <property type="entry name" value="Condensation"/>
    <property type="match status" value="1"/>
</dbReference>
<dbReference type="Pfam" id="PF00501">
    <property type="entry name" value="AMP-binding"/>
    <property type="match status" value="1"/>
</dbReference>
<feature type="compositionally biased region" description="Low complexity" evidence="4">
    <location>
        <begin position="832"/>
        <end position="846"/>
    </location>
</feature>
<evidence type="ECO:0000256" key="3">
    <source>
        <dbReference type="ARBA" id="ARBA00022598"/>
    </source>
</evidence>
<dbReference type="InterPro" id="IPR045851">
    <property type="entry name" value="AMP-bd_C_sf"/>
</dbReference>
<dbReference type="Pfam" id="PF00550">
    <property type="entry name" value="PP-binding"/>
    <property type="match status" value="1"/>
</dbReference>
<dbReference type="NCBIfam" id="TIGR01733">
    <property type="entry name" value="AA-adenyl-dom"/>
    <property type="match status" value="1"/>
</dbReference>
<protein>
    <submittedName>
        <fullName evidence="6">Amino acid adenylation domain-containing protein</fullName>
    </submittedName>
</protein>
<dbReference type="PROSITE" id="PS50075">
    <property type="entry name" value="CARRIER"/>
    <property type="match status" value="1"/>
</dbReference>
<dbReference type="Gene3D" id="3.30.559.10">
    <property type="entry name" value="Chloramphenicol acetyltransferase-like domain"/>
    <property type="match status" value="1"/>
</dbReference>
<evidence type="ECO:0000313" key="7">
    <source>
        <dbReference type="Proteomes" id="UP001059617"/>
    </source>
</evidence>
<dbReference type="InterPro" id="IPR025110">
    <property type="entry name" value="AMP-bd_C"/>
</dbReference>
<accession>A0ABY5VSC8</accession>
<dbReference type="Proteomes" id="UP001059617">
    <property type="component" value="Chromosome"/>
</dbReference>
<comment type="cofactor">
    <cofactor evidence="1">
        <name>pantetheine 4'-phosphate</name>
        <dbReference type="ChEBI" id="CHEBI:47942"/>
    </cofactor>
</comment>
<evidence type="ECO:0000256" key="2">
    <source>
        <dbReference type="ARBA" id="ARBA00004924"/>
    </source>
</evidence>
<dbReference type="Gene3D" id="3.40.50.980">
    <property type="match status" value="2"/>
</dbReference>
<dbReference type="RefSeq" id="WP_259857870.1">
    <property type="nucleotide sequence ID" value="NZ_CP073720.1"/>
</dbReference>
<dbReference type="SUPFAM" id="SSF56801">
    <property type="entry name" value="Acetyl-CoA synthetase-like"/>
    <property type="match status" value="1"/>
</dbReference>
<dbReference type="InterPro" id="IPR010071">
    <property type="entry name" value="AA_adenyl_dom"/>
</dbReference>
<dbReference type="InterPro" id="IPR023213">
    <property type="entry name" value="CAT-like_dom_sf"/>
</dbReference>
<reference evidence="6" key="1">
    <citation type="submission" date="2021-04" db="EMBL/GenBank/DDBJ databases">
        <authorList>
            <person name="Hartkoorn R.C."/>
            <person name="Beaudoing E."/>
            <person name="Hot D."/>
        </authorList>
    </citation>
    <scope>NUCLEOTIDE SEQUENCE</scope>
    <source>
        <strain evidence="6">NRRL B-16292</strain>
    </source>
</reference>
<feature type="region of interest" description="Disordered" evidence="4">
    <location>
        <begin position="815"/>
        <end position="846"/>
    </location>
</feature>
<dbReference type="Gene3D" id="2.30.38.10">
    <property type="entry name" value="Luciferase, Domain 3"/>
    <property type="match status" value="1"/>
</dbReference>
<dbReference type="EMBL" id="CP073720">
    <property type="protein sequence ID" value="UWP80112.1"/>
    <property type="molecule type" value="Genomic_DNA"/>
</dbReference>
<dbReference type="InterPro" id="IPR029058">
    <property type="entry name" value="AB_hydrolase_fold"/>
</dbReference>
<evidence type="ECO:0000259" key="5">
    <source>
        <dbReference type="PROSITE" id="PS50075"/>
    </source>
</evidence>
<evidence type="ECO:0000256" key="1">
    <source>
        <dbReference type="ARBA" id="ARBA00001957"/>
    </source>
</evidence>
<sequence length="1290" mass="138008">MTTVDDRRRAPASVPAPDLPRAPGAGGDEPGQVVERGHDLPAAGWTRLRRCADSADVTPRAAVVAALAEVIRTWSRTERFAIGCVSTGGVSSVSSDGDATFADRAIAVDTQLAVPGPPHEPSAAGPPVTCAVLTGPLSRDIPPGSAVHVTVDEQDGGLRVRWHTRDALFPPGVPEDLADACGRLLDLLAADGSAWRRCHFPLVPQRHLDVVAAVNATDRPLPSALPHELVAANARRHPDREAVIAADRRLTYGELHRRATRVARTLRDAGAGPGRLVAIVMEKGWEQFVGVYAVLTAGAAYLPIDPATPDERLEYLLRDGEVDLVLTQSTVDRRLRWPASVRRIPVDAFDDATDDGAAAGDAPLPTAQQPADLAYVISTSGSTGRPKGVMVDNRGLLNAVLDLNRRFGIGPGARSLAVSGLHFDASVFDVFGPLIAGGSVVVPAPADRPDPGHWAELMRRERVTCWLSVPALMEMLVGHLERSGHRPLPSLRLALLGGDWIPLDLPDRLRRLAGRVQVVSIGGPTETICVSVLYPIGPVDPAWTSIPYGRPTSNQHYYVLDEHLRPRPAWVPGQICIGSAVGLARGYWRDPDRTRDRFLTMPDTGERIYASGDIGRYRPDGTLEILGREDFQVKIQGYRIELGEIDAALARHPDVERVAVVASRSSGGAHRLVAFVVPKGSARADPEQLRAFLRRTLPAYMVPSRLRTVEALPLTANGKVDRLALTELAAAVHSAGDDGGGPPPGTPAEQAVAGLWTETLGLERIGVDADFFALGGDSLAACRLCGHLYERFGVHVTLREFVAGPTIAELGKRLGAAPAPDDATGHPDGGVAPPALDPADATTPLPGQRGMWTAEQVTGGRMYTLVFTVELDGPLDVAGLDDAVARTVARHEGLRTGFRLGARDLERFAVAEDRGPRPVHVEAPAGTPWPEAVRTTALAHAARPFALDQGPPLRLLLVRGGPRRHALVLVTHHMLVDGWAIGLALREILARYDASVRGTTPDLRPAPRPGVVTARLRRLRELGELRRQAEFWTRRLDGVPTVLDLPATRPRPSRQDPAGARVPLEYGATRTDAVERRARELGVTRFACLLAGFGLVLARRTGQRRLLVGVPTSRRPATELHDLVAHCTVVVPVLVEADADTPVEDYLRAVHGSIADSVSNADLPFEDVVRIAGGNGDPSRNPVVQAVFGMYDTLIDWTTAAGGLRVRIEELHAGGSPMDLTVALQRADPVGGTVEFAAAVWDRAAAEDFRADLIATTAALAEARGRLADVADLRASLVDAAHNRVRTAPA</sequence>
<dbReference type="SUPFAM" id="SSF47336">
    <property type="entry name" value="ACP-like"/>
    <property type="match status" value="1"/>
</dbReference>
<dbReference type="Gene3D" id="3.30.559.30">
    <property type="entry name" value="Nonribosomal peptide synthetase, condensation domain"/>
    <property type="match status" value="2"/>
</dbReference>
<comment type="pathway">
    <text evidence="2">Siderophore biosynthesis.</text>
</comment>
<organism evidence="6 7">
    <name type="scientific">Dactylosporangium fulvum</name>
    <dbReference type="NCBI Taxonomy" id="53359"/>
    <lineage>
        <taxon>Bacteria</taxon>
        <taxon>Bacillati</taxon>
        <taxon>Actinomycetota</taxon>
        <taxon>Actinomycetes</taxon>
        <taxon>Micromonosporales</taxon>
        <taxon>Micromonosporaceae</taxon>
        <taxon>Dactylosporangium</taxon>
    </lineage>
</organism>
<dbReference type="InterPro" id="IPR000873">
    <property type="entry name" value="AMP-dep_synth/lig_dom"/>
</dbReference>
<dbReference type="PANTHER" id="PTHR45527:SF10">
    <property type="entry name" value="PYOCHELIN SYNTHASE PCHF"/>
    <property type="match status" value="1"/>
</dbReference>
<evidence type="ECO:0000313" key="6">
    <source>
        <dbReference type="EMBL" id="UWP80112.1"/>
    </source>
</evidence>
<dbReference type="Gene3D" id="3.30.300.30">
    <property type="match status" value="1"/>
</dbReference>
<evidence type="ECO:0000256" key="4">
    <source>
        <dbReference type="SAM" id="MobiDB-lite"/>
    </source>
</evidence>